<evidence type="ECO:0000313" key="2">
    <source>
        <dbReference type="Proteomes" id="UP000261325"/>
    </source>
</evidence>
<dbReference type="EMBL" id="DLYI01000249">
    <property type="protein sequence ID" value="HAC29735.1"/>
    <property type="molecule type" value="Genomic_DNA"/>
</dbReference>
<evidence type="ECO:0000313" key="1">
    <source>
        <dbReference type="EMBL" id="HAC29735.1"/>
    </source>
</evidence>
<accession>A0A3B8WT00</accession>
<protein>
    <submittedName>
        <fullName evidence="1">PilZ domain-containing protein</fullName>
    </submittedName>
</protein>
<gene>
    <name evidence="1" type="ORF">DCF82_18325</name>
</gene>
<proteinExistence type="predicted"/>
<name>A0A3B8WT00_MARNT</name>
<comment type="caution">
    <text evidence="1">The sequence shown here is derived from an EMBL/GenBank/DDBJ whole genome shotgun (WGS) entry which is preliminary data.</text>
</comment>
<reference evidence="1 2" key="1">
    <citation type="journal article" date="2018" name="Nat. Biotechnol.">
        <title>A standardized bacterial taxonomy based on genome phylogeny substantially revises the tree of life.</title>
        <authorList>
            <person name="Parks D.H."/>
            <person name="Chuvochina M."/>
            <person name="Waite D.W."/>
            <person name="Rinke C."/>
            <person name="Skarshewski A."/>
            <person name="Chaumeil P.A."/>
            <person name="Hugenholtz P."/>
        </authorList>
    </citation>
    <scope>NUCLEOTIDE SEQUENCE [LARGE SCALE GENOMIC DNA]</scope>
    <source>
        <strain evidence="1">UBA9049</strain>
    </source>
</reference>
<sequence length="21" mass="2439">MEHRLSQRVEGGLPILVYKRG</sequence>
<dbReference type="Proteomes" id="UP000261325">
    <property type="component" value="Unassembled WGS sequence"/>
</dbReference>
<feature type="non-terminal residue" evidence="1">
    <location>
        <position position="21"/>
    </location>
</feature>
<organism evidence="1 2">
    <name type="scientific">Marinobacter nauticus</name>
    <name type="common">Marinobacter hydrocarbonoclasticus</name>
    <name type="synonym">Marinobacter aquaeolei</name>
    <dbReference type="NCBI Taxonomy" id="2743"/>
    <lineage>
        <taxon>Bacteria</taxon>
        <taxon>Pseudomonadati</taxon>
        <taxon>Pseudomonadota</taxon>
        <taxon>Gammaproteobacteria</taxon>
        <taxon>Pseudomonadales</taxon>
        <taxon>Marinobacteraceae</taxon>
        <taxon>Marinobacter</taxon>
    </lineage>
</organism>
<dbReference type="AlphaFoldDB" id="A0A3B8WT00"/>